<comment type="caution">
    <text evidence="1">The sequence shown here is derived from an EMBL/GenBank/DDBJ whole genome shotgun (WGS) entry which is preliminary data.</text>
</comment>
<gene>
    <name evidence="1" type="ORF">F444_18160</name>
</gene>
<organism evidence="1 2">
    <name type="scientific">Phytophthora nicotianae P1976</name>
    <dbReference type="NCBI Taxonomy" id="1317066"/>
    <lineage>
        <taxon>Eukaryota</taxon>
        <taxon>Sar</taxon>
        <taxon>Stramenopiles</taxon>
        <taxon>Oomycota</taxon>
        <taxon>Peronosporomycetes</taxon>
        <taxon>Peronosporales</taxon>
        <taxon>Peronosporaceae</taxon>
        <taxon>Phytophthora</taxon>
    </lineage>
</organism>
<dbReference type="AlphaFoldDB" id="A0A080ZCA8"/>
<proteinExistence type="predicted"/>
<evidence type="ECO:0000313" key="2">
    <source>
        <dbReference type="Proteomes" id="UP000028582"/>
    </source>
</evidence>
<evidence type="ECO:0000313" key="1">
    <source>
        <dbReference type="EMBL" id="ETO64269.1"/>
    </source>
</evidence>
<dbReference type="OrthoDB" id="114370at2759"/>
<accession>A0A080ZCA8</accession>
<reference evidence="1 2" key="1">
    <citation type="submission" date="2013-11" db="EMBL/GenBank/DDBJ databases">
        <title>The Genome Sequence of Phytophthora parasitica P1976.</title>
        <authorList>
            <consortium name="The Broad Institute Genomics Platform"/>
            <person name="Russ C."/>
            <person name="Tyler B."/>
            <person name="Panabieres F."/>
            <person name="Shan W."/>
            <person name="Tripathy S."/>
            <person name="Grunwald N."/>
            <person name="Machado M."/>
            <person name="Johnson C.S."/>
            <person name="Walker B."/>
            <person name="Young S."/>
            <person name="Zeng Q."/>
            <person name="Gargeya S."/>
            <person name="Fitzgerald M."/>
            <person name="Haas B."/>
            <person name="Abouelleil A."/>
            <person name="Allen A.W."/>
            <person name="Alvarado L."/>
            <person name="Arachchi H.M."/>
            <person name="Berlin A.M."/>
            <person name="Chapman S.B."/>
            <person name="Gainer-Dewar J."/>
            <person name="Goldberg J."/>
            <person name="Griggs A."/>
            <person name="Gujja S."/>
            <person name="Hansen M."/>
            <person name="Howarth C."/>
            <person name="Imamovic A."/>
            <person name="Ireland A."/>
            <person name="Larimer J."/>
            <person name="McCowan C."/>
            <person name="Murphy C."/>
            <person name="Pearson M."/>
            <person name="Poon T.W."/>
            <person name="Priest M."/>
            <person name="Roberts A."/>
            <person name="Saif S."/>
            <person name="Shea T."/>
            <person name="Sisk P."/>
            <person name="Sykes S."/>
            <person name="Wortman J."/>
            <person name="Nusbaum C."/>
            <person name="Birren B."/>
        </authorList>
    </citation>
    <scope>NUCLEOTIDE SEQUENCE [LARGE SCALE GENOMIC DNA]</scope>
    <source>
        <strain evidence="1 2">P1976</strain>
    </source>
</reference>
<protein>
    <submittedName>
        <fullName evidence="1">Uncharacterized protein</fullName>
    </submittedName>
</protein>
<sequence length="116" mass="12975">MTRLAQTHKLYGEVYTGTDAKRKMFIAAVLEAVCLLLGDVEILCEEEVNGKNVRVHSQFEFVLKRGPKRISIVEAKRDNIEQGLAQKITGLEVLADVEGLEQTFGICYQLSQLGLH</sequence>
<dbReference type="Proteomes" id="UP000028582">
    <property type="component" value="Unassembled WGS sequence"/>
</dbReference>
<dbReference type="EMBL" id="ANJA01003293">
    <property type="protein sequence ID" value="ETO64269.1"/>
    <property type="molecule type" value="Genomic_DNA"/>
</dbReference>
<name>A0A080ZCA8_PHYNI</name>